<accession>A0A7Y4NQY2</accession>
<dbReference type="SMART" id="SM00260">
    <property type="entry name" value="CheW"/>
    <property type="match status" value="1"/>
</dbReference>
<dbReference type="InterPro" id="IPR036890">
    <property type="entry name" value="HATPase_C_sf"/>
</dbReference>
<comment type="catalytic activity">
    <reaction evidence="1">
        <text>ATP + protein L-histidine = ADP + protein N-phospho-L-histidine.</text>
        <dbReference type="EC" id="2.7.13.3"/>
    </reaction>
</comment>
<dbReference type="InterPro" id="IPR002545">
    <property type="entry name" value="CheW-lke_dom"/>
</dbReference>
<evidence type="ECO:0000256" key="1">
    <source>
        <dbReference type="ARBA" id="ARBA00000085"/>
    </source>
</evidence>
<dbReference type="InterPro" id="IPR051315">
    <property type="entry name" value="Bact_Chemotaxis_CheA"/>
</dbReference>
<evidence type="ECO:0000313" key="14">
    <source>
        <dbReference type="Proteomes" id="UP000563426"/>
    </source>
</evidence>
<dbReference type="InterPro" id="IPR005467">
    <property type="entry name" value="His_kinase_dom"/>
</dbReference>
<dbReference type="SUPFAM" id="SSF52172">
    <property type="entry name" value="CheY-like"/>
    <property type="match status" value="1"/>
</dbReference>
<feature type="compositionally biased region" description="Low complexity" evidence="8">
    <location>
        <begin position="255"/>
        <end position="283"/>
    </location>
</feature>
<dbReference type="InterPro" id="IPR036061">
    <property type="entry name" value="CheW-like_dom_sf"/>
</dbReference>
<evidence type="ECO:0000256" key="6">
    <source>
        <dbReference type="PROSITE-ProRule" id="PRU00110"/>
    </source>
</evidence>
<gene>
    <name evidence="13" type="ORF">HMI49_12940</name>
</gene>
<protein>
    <recommendedName>
        <fullName evidence="2">histidine kinase</fullName>
        <ecNumber evidence="2">2.7.13.3</ecNumber>
    </recommendedName>
</protein>
<evidence type="ECO:0000256" key="2">
    <source>
        <dbReference type="ARBA" id="ARBA00012438"/>
    </source>
</evidence>
<feature type="compositionally biased region" description="Basic and acidic residues" evidence="8">
    <location>
        <begin position="135"/>
        <end position="144"/>
    </location>
</feature>
<dbReference type="AlphaFoldDB" id="A0A7Y4NQY2"/>
<feature type="region of interest" description="Disordered" evidence="8">
    <location>
        <begin position="128"/>
        <end position="190"/>
    </location>
</feature>
<dbReference type="FunFam" id="3.30.565.10:FF:000016">
    <property type="entry name" value="Chemotaxis protein CheA, putative"/>
    <property type="match status" value="1"/>
</dbReference>
<evidence type="ECO:0000259" key="12">
    <source>
        <dbReference type="PROSITE" id="PS50894"/>
    </source>
</evidence>
<dbReference type="RefSeq" id="WP_171435016.1">
    <property type="nucleotide sequence ID" value="NZ_JABFJV010000059.1"/>
</dbReference>
<keyword evidence="5" id="KW-0418">Kinase</keyword>
<feature type="domain" description="Response regulatory" evidence="10">
    <location>
        <begin position="868"/>
        <end position="986"/>
    </location>
</feature>
<dbReference type="SUPFAM" id="SSF50341">
    <property type="entry name" value="CheW-like"/>
    <property type="match status" value="1"/>
</dbReference>
<name>A0A7Y4NQY2_9BACT</name>
<evidence type="ECO:0000259" key="11">
    <source>
        <dbReference type="PROSITE" id="PS50851"/>
    </source>
</evidence>
<evidence type="ECO:0000313" key="13">
    <source>
        <dbReference type="EMBL" id="NOK34100.1"/>
    </source>
</evidence>
<dbReference type="SMART" id="SM00448">
    <property type="entry name" value="REC"/>
    <property type="match status" value="1"/>
</dbReference>
<feature type="compositionally biased region" description="Low complexity" evidence="8">
    <location>
        <begin position="353"/>
        <end position="366"/>
    </location>
</feature>
<evidence type="ECO:0000256" key="7">
    <source>
        <dbReference type="PROSITE-ProRule" id="PRU00169"/>
    </source>
</evidence>
<dbReference type="Gene3D" id="3.40.50.2300">
    <property type="match status" value="1"/>
</dbReference>
<feature type="region of interest" description="Disordered" evidence="8">
    <location>
        <begin position="202"/>
        <end position="422"/>
    </location>
</feature>
<feature type="compositionally biased region" description="Polar residues" evidence="8">
    <location>
        <begin position="379"/>
        <end position="388"/>
    </location>
</feature>
<feature type="compositionally biased region" description="Low complexity" evidence="8">
    <location>
        <begin position="296"/>
        <end position="324"/>
    </location>
</feature>
<dbReference type="SUPFAM" id="SSF55874">
    <property type="entry name" value="ATPase domain of HSP90 chaperone/DNA topoisomerase II/histidine kinase"/>
    <property type="match status" value="1"/>
</dbReference>
<evidence type="ECO:0000259" key="9">
    <source>
        <dbReference type="PROSITE" id="PS50109"/>
    </source>
</evidence>
<dbReference type="PROSITE" id="PS50110">
    <property type="entry name" value="RESPONSE_REGULATORY"/>
    <property type="match status" value="1"/>
</dbReference>
<keyword evidence="14" id="KW-1185">Reference proteome</keyword>
<comment type="caution">
    <text evidence="13">The sequence shown here is derived from an EMBL/GenBank/DDBJ whole genome shotgun (WGS) entry which is preliminary data.</text>
</comment>
<dbReference type="Gene3D" id="1.20.120.160">
    <property type="entry name" value="HPT domain"/>
    <property type="match status" value="1"/>
</dbReference>
<dbReference type="GO" id="GO:0000155">
    <property type="term" value="F:phosphorelay sensor kinase activity"/>
    <property type="evidence" value="ECO:0007669"/>
    <property type="project" value="UniProtKB-ARBA"/>
</dbReference>
<dbReference type="Pfam" id="PF01627">
    <property type="entry name" value="Hpt"/>
    <property type="match status" value="1"/>
</dbReference>
<feature type="domain" description="HPt" evidence="12">
    <location>
        <begin position="1"/>
        <end position="106"/>
    </location>
</feature>
<dbReference type="PROSITE" id="PS50851">
    <property type="entry name" value="CHEW"/>
    <property type="match status" value="1"/>
</dbReference>
<dbReference type="InterPro" id="IPR036641">
    <property type="entry name" value="HPT_dom_sf"/>
</dbReference>
<feature type="modified residue" description="4-aspartylphosphate" evidence="7">
    <location>
        <position position="919"/>
    </location>
</feature>
<dbReference type="InterPro" id="IPR011006">
    <property type="entry name" value="CheY-like_superfamily"/>
</dbReference>
<evidence type="ECO:0000256" key="8">
    <source>
        <dbReference type="SAM" id="MobiDB-lite"/>
    </source>
</evidence>
<evidence type="ECO:0000259" key="10">
    <source>
        <dbReference type="PROSITE" id="PS50110"/>
    </source>
</evidence>
<keyword evidence="3 7" id="KW-0597">Phosphoprotein</keyword>
<dbReference type="InterPro" id="IPR008207">
    <property type="entry name" value="Sig_transdc_His_kin_Hpt_dom"/>
</dbReference>
<dbReference type="CDD" id="cd00088">
    <property type="entry name" value="HPT"/>
    <property type="match status" value="1"/>
</dbReference>
<dbReference type="EC" id="2.7.13.3" evidence="2"/>
<evidence type="ECO:0000256" key="5">
    <source>
        <dbReference type="ARBA" id="ARBA00022777"/>
    </source>
</evidence>
<feature type="domain" description="Histidine kinase" evidence="9">
    <location>
        <begin position="459"/>
        <end position="712"/>
    </location>
</feature>
<dbReference type="EMBL" id="JABFJV010000059">
    <property type="protein sequence ID" value="NOK34100.1"/>
    <property type="molecule type" value="Genomic_DNA"/>
</dbReference>
<organism evidence="13 14">
    <name type="scientific">Corallococcus exercitus</name>
    <dbReference type="NCBI Taxonomy" id="2316736"/>
    <lineage>
        <taxon>Bacteria</taxon>
        <taxon>Pseudomonadati</taxon>
        <taxon>Myxococcota</taxon>
        <taxon>Myxococcia</taxon>
        <taxon>Myxococcales</taxon>
        <taxon>Cystobacterineae</taxon>
        <taxon>Myxococcaceae</taxon>
        <taxon>Corallococcus</taxon>
    </lineage>
</organism>
<dbReference type="SUPFAM" id="SSF47226">
    <property type="entry name" value="Histidine-containing phosphotransfer domain, HPT domain"/>
    <property type="match status" value="1"/>
</dbReference>
<evidence type="ECO:0000256" key="4">
    <source>
        <dbReference type="ARBA" id="ARBA00022679"/>
    </source>
</evidence>
<dbReference type="PROSITE" id="PS50894">
    <property type="entry name" value="HPT"/>
    <property type="match status" value="1"/>
</dbReference>
<dbReference type="PRINTS" id="PR00344">
    <property type="entry name" value="BCTRLSENSOR"/>
</dbReference>
<evidence type="ECO:0000256" key="3">
    <source>
        <dbReference type="ARBA" id="ARBA00022553"/>
    </source>
</evidence>
<reference evidence="13 14" key="1">
    <citation type="submission" date="2020-05" db="EMBL/GenBank/DDBJ databases">
        <authorList>
            <person name="Whitworth D."/>
        </authorList>
    </citation>
    <scope>NUCLEOTIDE SEQUENCE [LARGE SCALE GENOMIC DNA]</scope>
    <source>
        <strain evidence="13 14">AB043B</strain>
    </source>
</reference>
<dbReference type="InterPro" id="IPR001789">
    <property type="entry name" value="Sig_transdc_resp-reg_receiver"/>
</dbReference>
<dbReference type="Pfam" id="PF02518">
    <property type="entry name" value="HATPase_c"/>
    <property type="match status" value="1"/>
</dbReference>
<feature type="compositionally biased region" description="Gly residues" evidence="8">
    <location>
        <begin position="208"/>
        <end position="218"/>
    </location>
</feature>
<feature type="compositionally biased region" description="Low complexity" evidence="8">
    <location>
        <begin position="181"/>
        <end position="190"/>
    </location>
</feature>
<keyword evidence="4" id="KW-0808">Transferase</keyword>
<dbReference type="InterPro" id="IPR003594">
    <property type="entry name" value="HATPase_dom"/>
</dbReference>
<dbReference type="Pfam" id="PF01584">
    <property type="entry name" value="CheW"/>
    <property type="match status" value="1"/>
</dbReference>
<sequence>MNPSERLLKQFRDLVTVRLERINRSLMELESGGNLEAGQRVLRELHGLKGEARMMGFSEINTLAHEMEELVRCAEPQRYRLSSESTDALLATADTVLALSGALQAGEPLLAVETLVATLQQQVVVESARAPGASRPDEGGRAAKGEGTPGASHLIVTDRREPSGPVVVPAHWGVPATRPDAPAGGASPATAASQFLATALRADPSGTSAGGHGDGGALGSSPPGHAAGAASGSYVHPGHGTAPSAAHGGPGPGHAAGSSSGSHLHPGHGAASSAALGSSPPGHIAGSASGAHSMHPGPGVAPGAAHGSFGPGHATGAASGAHGAHPGGSASGGAGGSQLVAPATGNPHLVAPTSGSAGSHIGSAAGSTGGAHLVGPATGASSNAHLPTSPSPSPGARMVDTARSRPPASATPKAGPGTVRTGDVRMDTAVRIGVASLDMLTSAVTNLGQVARRRELATARRLELVRELSELARAAEDLGPAGVALAERLGRAKEVAATLHREAKLLANAELRDLSQVSEEIQGLRMLPLSVLFEPYPRMVRDLARELGKEVELVVDGEDTRADRSVVEALREPLMHLVRNALDHGLETRVDRVASGKHPRGCLTLRAAREGSRIVLRVEDDGAGMDPALLRRVAVRRGMLDEPAANALSDAAARDLVFLPGFTSREVVTDLSGRGVGLDAVRTALQALGGDVGVESAPGWGTIFTLRVPVSLTVAPLLFVQVFDETLALSAVHVSRALKVDASEVGEVAGRPTLRMEGRVLPFATLASLLGHATERPAREGELVLVVKGQGMEAALAVDRVLEERVQAILPLKGILARFTHLTGATSLADGRLAMVLSAAALAAGVHGIAPLKLARPPVRAPAPRRRRILVVDDSPLTRELVANLLEAVGYDTLRAADGPSALDLLGQEGPPVELVVTDLEMPEMDGVELTRRLKADPARGRLPVVILTTRGGEADRARGLAAGADGYITKGDLVRQDLVDVVGRLLA</sequence>
<feature type="compositionally biased region" description="Gly residues" evidence="8">
    <location>
        <begin position="325"/>
        <end position="336"/>
    </location>
</feature>
<dbReference type="GO" id="GO:0006935">
    <property type="term" value="P:chemotaxis"/>
    <property type="evidence" value="ECO:0007669"/>
    <property type="project" value="InterPro"/>
</dbReference>
<dbReference type="SMART" id="SM00387">
    <property type="entry name" value="HATPase_c"/>
    <property type="match status" value="1"/>
</dbReference>
<dbReference type="PANTHER" id="PTHR43395:SF1">
    <property type="entry name" value="CHEMOTAXIS PROTEIN CHEA"/>
    <property type="match status" value="1"/>
</dbReference>
<dbReference type="PANTHER" id="PTHR43395">
    <property type="entry name" value="SENSOR HISTIDINE KINASE CHEA"/>
    <property type="match status" value="1"/>
</dbReference>
<dbReference type="Gene3D" id="2.30.30.40">
    <property type="entry name" value="SH3 Domains"/>
    <property type="match status" value="1"/>
</dbReference>
<dbReference type="SMART" id="SM00073">
    <property type="entry name" value="HPT"/>
    <property type="match status" value="1"/>
</dbReference>
<feature type="compositionally biased region" description="Low complexity" evidence="8">
    <location>
        <begin position="219"/>
        <end position="247"/>
    </location>
</feature>
<feature type="domain" description="CheW-like" evidence="11">
    <location>
        <begin position="714"/>
        <end position="848"/>
    </location>
</feature>
<dbReference type="InterPro" id="IPR004358">
    <property type="entry name" value="Sig_transdc_His_kin-like_C"/>
</dbReference>
<proteinExistence type="predicted"/>
<dbReference type="PROSITE" id="PS50109">
    <property type="entry name" value="HIS_KIN"/>
    <property type="match status" value="1"/>
</dbReference>
<feature type="modified residue" description="Phosphohistidine" evidence="6">
    <location>
        <position position="46"/>
    </location>
</feature>
<dbReference type="Gene3D" id="3.30.565.10">
    <property type="entry name" value="Histidine kinase-like ATPase, C-terminal domain"/>
    <property type="match status" value="1"/>
</dbReference>
<dbReference type="Pfam" id="PF00072">
    <property type="entry name" value="Response_reg"/>
    <property type="match status" value="1"/>
</dbReference>
<dbReference type="Proteomes" id="UP000563426">
    <property type="component" value="Unassembled WGS sequence"/>
</dbReference>